<keyword evidence="7 14" id="KW-0479">Metal-binding</keyword>
<feature type="compositionally biased region" description="Polar residues" evidence="15">
    <location>
        <begin position="239"/>
        <end position="254"/>
    </location>
</feature>
<evidence type="ECO:0000256" key="2">
    <source>
        <dbReference type="ARBA" id="ARBA00011245"/>
    </source>
</evidence>
<dbReference type="PANTHER" id="PTHR30231:SF41">
    <property type="entry name" value="DNA POLYMERASE III SUBUNIT EPSILON"/>
    <property type="match status" value="1"/>
</dbReference>
<dbReference type="NCBIfam" id="TIGR01406">
    <property type="entry name" value="dnaQ_proteo"/>
    <property type="match status" value="1"/>
</dbReference>
<reference evidence="17 18" key="1">
    <citation type="submission" date="2021-03" db="EMBL/GenBank/DDBJ databases">
        <authorList>
            <person name="Shang D.-D."/>
            <person name="Du Z.-J."/>
            <person name="Chen G.-J."/>
        </authorList>
    </citation>
    <scope>NUCLEOTIDE SEQUENCE [LARGE SCALE GENOMIC DNA]</scope>
    <source>
        <strain evidence="17 18">F1192</strain>
    </source>
</reference>
<comment type="subcellular location">
    <subcellularLocation>
        <location evidence="14">Cytoplasm</location>
    </subcellularLocation>
</comment>
<dbReference type="EMBL" id="JAGBKM010000017">
    <property type="protein sequence ID" value="MBO1531442.1"/>
    <property type="molecule type" value="Genomic_DNA"/>
</dbReference>
<keyword evidence="9" id="KW-0269">Exonuclease</keyword>
<dbReference type="InterPro" id="IPR013520">
    <property type="entry name" value="Ribonucl_H"/>
</dbReference>
<dbReference type="CDD" id="cd06131">
    <property type="entry name" value="DNA_pol_III_epsilon_Ecoli_like"/>
    <property type="match status" value="1"/>
</dbReference>
<dbReference type="PANTHER" id="PTHR30231">
    <property type="entry name" value="DNA POLYMERASE III SUBUNIT EPSILON"/>
    <property type="match status" value="1"/>
</dbReference>
<gene>
    <name evidence="17" type="primary">dnaQ</name>
    <name evidence="14" type="synonym">rnhA</name>
    <name evidence="17" type="ORF">J3492_09500</name>
</gene>
<dbReference type="RefSeq" id="WP_207991816.1">
    <property type="nucleotide sequence ID" value="NZ_JAGBKM010000017.1"/>
</dbReference>
<keyword evidence="12" id="KW-0464">Manganese</keyword>
<proteinExistence type="inferred from homology"/>
<feature type="region of interest" description="Disordered" evidence="15">
    <location>
        <begin position="213"/>
        <end position="254"/>
    </location>
</feature>
<accession>A0ABS3NPU7</accession>
<comment type="catalytic activity">
    <reaction evidence="14">
        <text>Endonucleolytic cleavage to 5'-phosphomonoester.</text>
        <dbReference type="EC" id="3.1.26.4"/>
    </reaction>
</comment>
<keyword evidence="18" id="KW-1185">Reference proteome</keyword>
<dbReference type="Gene3D" id="3.30.420.10">
    <property type="entry name" value="Ribonuclease H-like superfamily/Ribonuclease H"/>
    <property type="match status" value="2"/>
</dbReference>
<dbReference type="GO" id="GO:0003887">
    <property type="term" value="F:DNA-directed DNA polymerase activity"/>
    <property type="evidence" value="ECO:0007669"/>
    <property type="project" value="UniProtKB-EC"/>
</dbReference>
<keyword evidence="6 14" id="KW-0540">Nuclease</keyword>
<dbReference type="SMART" id="SM00479">
    <property type="entry name" value="EXOIII"/>
    <property type="match status" value="1"/>
</dbReference>
<dbReference type="InterPro" id="IPR006309">
    <property type="entry name" value="DnaQ_proteo"/>
</dbReference>
<dbReference type="InterPro" id="IPR022892">
    <property type="entry name" value="RNaseHI"/>
</dbReference>
<feature type="compositionally biased region" description="Polar residues" evidence="15">
    <location>
        <begin position="217"/>
        <end position="230"/>
    </location>
</feature>
<comment type="catalytic activity">
    <reaction evidence="13">
        <text>DNA(n) + a 2'-deoxyribonucleoside 5'-triphosphate = DNA(n+1) + diphosphate</text>
        <dbReference type="Rhea" id="RHEA:22508"/>
        <dbReference type="Rhea" id="RHEA-COMP:17339"/>
        <dbReference type="Rhea" id="RHEA-COMP:17340"/>
        <dbReference type="ChEBI" id="CHEBI:33019"/>
        <dbReference type="ChEBI" id="CHEBI:61560"/>
        <dbReference type="ChEBI" id="CHEBI:173112"/>
        <dbReference type="EC" id="2.7.7.7"/>
    </reaction>
</comment>
<comment type="similarity">
    <text evidence="14">Belongs to the RNase H family.</text>
</comment>
<feature type="binding site" evidence="14">
    <location>
        <position position="168"/>
    </location>
    <ligand>
        <name>Mg(2+)</name>
        <dbReference type="ChEBI" id="CHEBI:18420"/>
        <label>2</label>
    </ligand>
</feature>
<protein>
    <recommendedName>
        <fullName evidence="14">Ribonuclease H</fullName>
        <shortName evidence="14">RNase H</shortName>
        <ecNumber evidence="14">3.1.26.4</ecNumber>
    </recommendedName>
</protein>
<dbReference type="EC" id="3.1.26.4" evidence="14"/>
<dbReference type="Pfam" id="PF00075">
    <property type="entry name" value="RNase_H"/>
    <property type="match status" value="1"/>
</dbReference>
<evidence type="ECO:0000256" key="7">
    <source>
        <dbReference type="ARBA" id="ARBA00022723"/>
    </source>
</evidence>
<dbReference type="NCBIfam" id="NF004316">
    <property type="entry name" value="PRK05711.1"/>
    <property type="match status" value="1"/>
</dbReference>
<comment type="function">
    <text evidence="14">Endonuclease that specifically degrades the RNA of RNA-DNA hybrids.</text>
</comment>
<evidence type="ECO:0000313" key="18">
    <source>
        <dbReference type="Proteomes" id="UP000664554"/>
    </source>
</evidence>
<dbReference type="HAMAP" id="MF_00042">
    <property type="entry name" value="RNase_H"/>
    <property type="match status" value="1"/>
</dbReference>
<dbReference type="NCBIfam" id="TIGR00573">
    <property type="entry name" value="dnaq"/>
    <property type="match status" value="1"/>
</dbReference>
<feature type="binding site" evidence="14">
    <location>
        <position position="43"/>
    </location>
    <ligand>
        <name>Mg(2+)</name>
        <dbReference type="ChEBI" id="CHEBI:18420"/>
        <label>2</label>
    </ligand>
</feature>
<evidence type="ECO:0000256" key="11">
    <source>
        <dbReference type="ARBA" id="ARBA00022932"/>
    </source>
</evidence>
<dbReference type="Pfam" id="PF00929">
    <property type="entry name" value="RNase_T"/>
    <property type="match status" value="1"/>
</dbReference>
<evidence type="ECO:0000256" key="10">
    <source>
        <dbReference type="ARBA" id="ARBA00022842"/>
    </source>
</evidence>
<dbReference type="NCBIfam" id="NF001236">
    <property type="entry name" value="PRK00203.1"/>
    <property type="match status" value="1"/>
</dbReference>
<dbReference type="InterPro" id="IPR002156">
    <property type="entry name" value="RNaseH_domain"/>
</dbReference>
<evidence type="ECO:0000256" key="5">
    <source>
        <dbReference type="ARBA" id="ARBA00022705"/>
    </source>
</evidence>
<dbReference type="InterPro" id="IPR012337">
    <property type="entry name" value="RNaseH-like_sf"/>
</dbReference>
<evidence type="ECO:0000256" key="8">
    <source>
        <dbReference type="ARBA" id="ARBA00022801"/>
    </source>
</evidence>
<evidence type="ECO:0000259" key="16">
    <source>
        <dbReference type="PROSITE" id="PS50879"/>
    </source>
</evidence>
<evidence type="ECO:0000256" key="9">
    <source>
        <dbReference type="ARBA" id="ARBA00022839"/>
    </source>
</evidence>
<organism evidence="17 18">
    <name type="scientific">Psychrobacter coccoides</name>
    <dbReference type="NCBI Taxonomy" id="2818440"/>
    <lineage>
        <taxon>Bacteria</taxon>
        <taxon>Pseudomonadati</taxon>
        <taxon>Pseudomonadota</taxon>
        <taxon>Gammaproteobacteria</taxon>
        <taxon>Moraxellales</taxon>
        <taxon>Moraxellaceae</taxon>
        <taxon>Psychrobacter</taxon>
    </lineage>
</organism>
<evidence type="ECO:0000256" key="12">
    <source>
        <dbReference type="ARBA" id="ARBA00023211"/>
    </source>
</evidence>
<keyword evidence="10 14" id="KW-0460">Magnesium</keyword>
<feature type="compositionally biased region" description="Low complexity" evidence="15">
    <location>
        <begin position="1"/>
        <end position="22"/>
    </location>
</feature>
<comment type="cofactor">
    <cofactor evidence="1">
        <name>Mn(2+)</name>
        <dbReference type="ChEBI" id="CHEBI:29035"/>
    </cofactor>
</comment>
<keyword evidence="14" id="KW-0255">Endonuclease</keyword>
<comment type="cofactor">
    <cofactor evidence="14">
        <name>Mg(2+)</name>
        <dbReference type="ChEBI" id="CHEBI:18420"/>
    </cofactor>
    <text evidence="14">Binds 1 Mg(2+) ion per subunit. May bind a second metal ion at a regulatory site, or after substrate binding.</text>
</comment>
<evidence type="ECO:0000256" key="1">
    <source>
        <dbReference type="ARBA" id="ARBA00001936"/>
    </source>
</evidence>
<keyword evidence="8 14" id="KW-0378">Hydrolase</keyword>
<keyword evidence="4 17" id="KW-0548">Nucleotidyltransferase</keyword>
<evidence type="ECO:0000256" key="3">
    <source>
        <dbReference type="ARBA" id="ARBA00022679"/>
    </source>
</evidence>
<dbReference type="InterPro" id="IPR036397">
    <property type="entry name" value="RNaseH_sf"/>
</dbReference>
<keyword evidence="14" id="KW-0963">Cytoplasm</keyword>
<feature type="binding site" evidence="14">
    <location>
        <position position="82"/>
    </location>
    <ligand>
        <name>Mg(2+)</name>
        <dbReference type="ChEBI" id="CHEBI:18420"/>
        <label>1</label>
    </ligand>
</feature>
<evidence type="ECO:0000256" key="14">
    <source>
        <dbReference type="HAMAP-Rule" id="MF_00042"/>
    </source>
</evidence>
<comment type="caution">
    <text evidence="17">The sequence shown here is derived from an EMBL/GenBank/DDBJ whole genome shotgun (WGS) entry which is preliminary data.</text>
</comment>
<comment type="subunit">
    <text evidence="2 14">Monomer.</text>
</comment>
<feature type="region of interest" description="Disordered" evidence="15">
    <location>
        <begin position="1"/>
        <end position="25"/>
    </location>
</feature>
<feature type="domain" description="RNase H type-1" evidence="16">
    <location>
        <begin position="34"/>
        <end position="176"/>
    </location>
</feature>
<evidence type="ECO:0000256" key="15">
    <source>
        <dbReference type="SAM" id="MobiDB-lite"/>
    </source>
</evidence>
<evidence type="ECO:0000256" key="4">
    <source>
        <dbReference type="ARBA" id="ARBA00022695"/>
    </source>
</evidence>
<sequence length="533" mass="58632">MSDSFSSSLSTSSDTVADTVSTHQKNTADPLAAKADTTVAYTDGACKGNPGAGGWGAHLIYGDGHTQDLYGGEAQTTNNRMELMGAIKALEHSPKNLKLEIWTDSSYVKNGITEWIDNWKKRGWKTASKKPVANQDLWQQLDELRQERTVEWHWVKGHAGHAGNEKADELANLGVTSNSDTKKCKKKAHIAADDDWLHFDPLGFNMMEEADGLSDNLPLSETGSSNTVHTADNRRQPMHGNTMTADTVTADNNRSNNRMTETHLAEANTPAESAALPEFDGDTSRANPNFRPLLPEPIHRHESNRQLIMDTETTGLDALKGDRVIEVGIVELVGRKFTGEKLHVYINPERGMDEEVIRIHGISEAFLSDKPTFDQIAKPLYDFMDGAEIIAHNATFDMTFLSMEFDKVGLTDFAQRVKVTDSLALAKQQYPGQKNTLDALVRRLNVGKQDRTFHGALLDSEILAEVYLAMTGGQVALAIEDDAEADGGHTAHMSFASLAAMLVNSKADNDANQSWFASLADDYPEIKAKMSQW</sequence>
<name>A0ABS3NPU7_9GAMM</name>
<dbReference type="PROSITE" id="PS50879">
    <property type="entry name" value="RNASE_H_1"/>
    <property type="match status" value="1"/>
</dbReference>
<dbReference type="Proteomes" id="UP000664554">
    <property type="component" value="Unassembled WGS sequence"/>
</dbReference>
<keyword evidence="3 17" id="KW-0808">Transferase</keyword>
<dbReference type="CDD" id="cd09278">
    <property type="entry name" value="RNase_HI_prokaryote_like"/>
    <property type="match status" value="1"/>
</dbReference>
<evidence type="ECO:0000256" key="13">
    <source>
        <dbReference type="ARBA" id="ARBA00049244"/>
    </source>
</evidence>
<feature type="binding site" evidence="14">
    <location>
        <position position="104"/>
    </location>
    <ligand>
        <name>Mg(2+)</name>
        <dbReference type="ChEBI" id="CHEBI:18420"/>
        <label>1</label>
    </ligand>
</feature>
<keyword evidence="11" id="KW-0239">DNA-directed DNA polymerase</keyword>
<evidence type="ECO:0000313" key="17">
    <source>
        <dbReference type="EMBL" id="MBO1531442.1"/>
    </source>
</evidence>
<keyword evidence="5" id="KW-0235">DNA replication</keyword>
<dbReference type="InterPro" id="IPR006054">
    <property type="entry name" value="DnaQ"/>
</dbReference>
<dbReference type="SUPFAM" id="SSF53098">
    <property type="entry name" value="Ribonuclease H-like"/>
    <property type="match status" value="2"/>
</dbReference>
<evidence type="ECO:0000256" key="6">
    <source>
        <dbReference type="ARBA" id="ARBA00022722"/>
    </source>
</evidence>
<feature type="binding site" evidence="14">
    <location>
        <position position="43"/>
    </location>
    <ligand>
        <name>Mg(2+)</name>
        <dbReference type="ChEBI" id="CHEBI:18420"/>
        <label>1</label>
    </ligand>
</feature>